<dbReference type="SUPFAM" id="SSF88659">
    <property type="entry name" value="Sigma3 and sigma4 domains of RNA polymerase sigma factors"/>
    <property type="match status" value="1"/>
</dbReference>
<protein>
    <recommendedName>
        <fullName evidence="3">RNA polymerase sigma-70 region 4 domain-containing protein</fullName>
    </recommendedName>
</protein>
<keyword evidence="2" id="KW-1185">Reference proteome</keyword>
<evidence type="ECO:0000313" key="2">
    <source>
        <dbReference type="Proteomes" id="UP001165586"/>
    </source>
</evidence>
<dbReference type="EMBL" id="JANLCJ010000049">
    <property type="protein sequence ID" value="MCS5736537.1"/>
    <property type="molecule type" value="Genomic_DNA"/>
</dbReference>
<proteinExistence type="predicted"/>
<comment type="caution">
    <text evidence="1">The sequence shown here is derived from an EMBL/GenBank/DDBJ whole genome shotgun (WGS) entry which is preliminary data.</text>
</comment>
<evidence type="ECO:0008006" key="3">
    <source>
        <dbReference type="Google" id="ProtNLM"/>
    </source>
</evidence>
<evidence type="ECO:0000313" key="1">
    <source>
        <dbReference type="EMBL" id="MCS5736537.1"/>
    </source>
</evidence>
<gene>
    <name evidence="1" type="ORF">N1032_22655</name>
</gene>
<accession>A0ABT2H9D2</accession>
<dbReference type="InterPro" id="IPR013324">
    <property type="entry name" value="RNA_pol_sigma_r3/r4-like"/>
</dbReference>
<sequence length="108" mass="12569">SINLGAARADFYSKVTRHSNRETRNFNIDFESHDKGVLDPMRLILRHEFIEDSLTVLSETEKQVFLGYYIRGKSIKDLTNGKSPGTIKTLLYRIREKLIAYHNPEIKE</sequence>
<dbReference type="Proteomes" id="UP001165586">
    <property type="component" value="Unassembled WGS sequence"/>
</dbReference>
<organism evidence="1 2">
    <name type="scientific">Herbiconiux daphne</name>
    <dbReference type="NCBI Taxonomy" id="2970914"/>
    <lineage>
        <taxon>Bacteria</taxon>
        <taxon>Bacillati</taxon>
        <taxon>Actinomycetota</taxon>
        <taxon>Actinomycetes</taxon>
        <taxon>Micrococcales</taxon>
        <taxon>Microbacteriaceae</taxon>
        <taxon>Herbiconiux</taxon>
    </lineage>
</organism>
<reference evidence="1" key="1">
    <citation type="submission" date="2022-08" db="EMBL/GenBank/DDBJ databases">
        <authorList>
            <person name="Deng Y."/>
            <person name="Han X.-F."/>
            <person name="Zhang Y.-Q."/>
        </authorList>
    </citation>
    <scope>NUCLEOTIDE SEQUENCE</scope>
    <source>
        <strain evidence="1">CPCC 203386</strain>
    </source>
</reference>
<dbReference type="RefSeq" id="WP_259542567.1">
    <property type="nucleotide sequence ID" value="NZ_JANLCJ010000049.1"/>
</dbReference>
<feature type="non-terminal residue" evidence="1">
    <location>
        <position position="1"/>
    </location>
</feature>
<name>A0ABT2H9D2_9MICO</name>